<protein>
    <submittedName>
        <fullName evidence="7">Amino acid transporter</fullName>
    </submittedName>
</protein>
<keyword evidence="3 6" id="KW-0812">Transmembrane</keyword>
<feature type="transmembrane region" description="Helical" evidence="6">
    <location>
        <begin position="287"/>
        <end position="309"/>
    </location>
</feature>
<sequence length="540" mass="57116">MIPNGLLLGIGLILLVVLVAAGMARAAIKSTAAWRRTHADRPEERDLARFGYAQQLLRDMGGFSNFAISFSVISVLTGGITLYGYGLTNAGPAVMGLGWPLVTFFVLFVAASMAELASAIPTAGALYHWSSLLGGSGWGWFTAFLNLIGLVATIAGIDYGCAQFLTPLLGLNDKNAWIVLAVCGAILLMHAALNHRGIRLVARLNDLSAGYHIVGVLAIVIALAIFGPKQPIEYMFTKTYSTLAGHPYSYAFLVALLQAQWTYTGYDASAHTSEETRHARLHAPWGVYLSVAVSAVAGFAMLAMVTLAIKDLPAAAGDSNPFVYIVKGALGGVAGSACLWLVTIAMWFCGLACVTSTSRMIFAFARDGGLPGSKKLRTVDRHGSPSAAVWLASILAFALPALITALVALNPKGDKNPHGLDFAALYPAVTGIGVIGLYLSYGLPVILRLRAMRSGRWAQIGDGPWSLGRWSQPVAIVAIAWIAFITVLFVLPPNELSGYIFAGCMAAAVVWYLASVRGRFTGPEVEEPAGSSIVEDPVAV</sequence>
<feature type="transmembrane region" description="Helical" evidence="6">
    <location>
        <begin position="247"/>
        <end position="266"/>
    </location>
</feature>
<feature type="transmembrane region" description="Helical" evidence="6">
    <location>
        <begin position="424"/>
        <end position="449"/>
    </location>
</feature>
<dbReference type="STRING" id="661478.OP10G_4575"/>
<keyword evidence="5 6" id="KW-0472">Membrane</keyword>
<dbReference type="PANTHER" id="PTHR45649:SF26">
    <property type="entry name" value="OS04G0435100 PROTEIN"/>
    <property type="match status" value="1"/>
</dbReference>
<feature type="transmembrane region" description="Helical" evidence="6">
    <location>
        <begin position="329"/>
        <end position="354"/>
    </location>
</feature>
<organism evidence="7 8">
    <name type="scientific">Fimbriimonas ginsengisoli Gsoil 348</name>
    <dbReference type="NCBI Taxonomy" id="661478"/>
    <lineage>
        <taxon>Bacteria</taxon>
        <taxon>Bacillati</taxon>
        <taxon>Armatimonadota</taxon>
        <taxon>Fimbriimonadia</taxon>
        <taxon>Fimbriimonadales</taxon>
        <taxon>Fimbriimonadaceae</taxon>
        <taxon>Fimbriimonas</taxon>
    </lineage>
</organism>
<feature type="transmembrane region" description="Helical" evidence="6">
    <location>
        <begin position="387"/>
        <end position="409"/>
    </location>
</feature>
<dbReference type="AlphaFoldDB" id="A0A068NWP6"/>
<comment type="subcellular location">
    <subcellularLocation>
        <location evidence="1">Membrane</location>
        <topology evidence="1">Multi-pass membrane protein</topology>
    </subcellularLocation>
</comment>
<accession>A0A068NWP6</accession>
<evidence type="ECO:0000256" key="5">
    <source>
        <dbReference type="ARBA" id="ARBA00023136"/>
    </source>
</evidence>
<keyword evidence="4 6" id="KW-1133">Transmembrane helix</keyword>
<feature type="transmembrane region" description="Helical" evidence="6">
    <location>
        <begin position="138"/>
        <end position="157"/>
    </location>
</feature>
<feature type="transmembrane region" description="Helical" evidence="6">
    <location>
        <begin position="177"/>
        <end position="195"/>
    </location>
</feature>
<dbReference type="Proteomes" id="UP000027982">
    <property type="component" value="Chromosome"/>
</dbReference>
<evidence type="ECO:0000256" key="6">
    <source>
        <dbReference type="SAM" id="Phobius"/>
    </source>
</evidence>
<evidence type="ECO:0000256" key="3">
    <source>
        <dbReference type="ARBA" id="ARBA00022692"/>
    </source>
</evidence>
<dbReference type="EMBL" id="CP007139">
    <property type="protein sequence ID" value="AIE87943.1"/>
    <property type="molecule type" value="Genomic_DNA"/>
</dbReference>
<dbReference type="eggNOG" id="COG0531">
    <property type="taxonomic scope" value="Bacteria"/>
</dbReference>
<evidence type="ECO:0000256" key="4">
    <source>
        <dbReference type="ARBA" id="ARBA00022989"/>
    </source>
</evidence>
<dbReference type="HOGENOM" id="CLU_004495_0_2_0"/>
<feature type="transmembrane region" description="Helical" evidence="6">
    <location>
        <begin position="470"/>
        <end position="490"/>
    </location>
</feature>
<keyword evidence="2" id="KW-0813">Transport</keyword>
<proteinExistence type="predicted"/>
<feature type="transmembrane region" description="Helical" evidence="6">
    <location>
        <begin position="97"/>
        <end position="117"/>
    </location>
</feature>
<dbReference type="PIRSF" id="PIRSF006060">
    <property type="entry name" value="AA_transporter"/>
    <property type="match status" value="1"/>
</dbReference>
<dbReference type="KEGG" id="fgi:OP10G_4575"/>
<evidence type="ECO:0000256" key="1">
    <source>
        <dbReference type="ARBA" id="ARBA00004141"/>
    </source>
</evidence>
<feature type="transmembrane region" description="Helical" evidence="6">
    <location>
        <begin position="6"/>
        <end position="28"/>
    </location>
</feature>
<reference evidence="7 8" key="1">
    <citation type="journal article" date="2014" name="PLoS ONE">
        <title>The first complete genome sequence of the class fimbriimonadia in the phylum armatimonadetes.</title>
        <authorList>
            <person name="Hu Z.Y."/>
            <person name="Wang Y.Z."/>
            <person name="Im W.T."/>
            <person name="Wang S.Y."/>
            <person name="Zhao G.P."/>
            <person name="Zheng H.J."/>
            <person name="Quan Z.X."/>
        </authorList>
    </citation>
    <scope>NUCLEOTIDE SEQUENCE [LARGE SCALE GENOMIC DNA]</scope>
    <source>
        <strain evidence="7">Gsoil 348</strain>
    </source>
</reference>
<evidence type="ECO:0000313" key="7">
    <source>
        <dbReference type="EMBL" id="AIE87943.1"/>
    </source>
</evidence>
<dbReference type="Gene3D" id="1.20.1740.10">
    <property type="entry name" value="Amino acid/polyamine transporter I"/>
    <property type="match status" value="1"/>
</dbReference>
<feature type="transmembrane region" description="Helical" evidence="6">
    <location>
        <begin position="66"/>
        <end position="85"/>
    </location>
</feature>
<keyword evidence="8" id="KW-1185">Reference proteome</keyword>
<dbReference type="PANTHER" id="PTHR45649">
    <property type="entry name" value="AMINO-ACID PERMEASE BAT1"/>
    <property type="match status" value="1"/>
</dbReference>
<dbReference type="InterPro" id="IPR002293">
    <property type="entry name" value="AA/rel_permease1"/>
</dbReference>
<dbReference type="GO" id="GO:0016020">
    <property type="term" value="C:membrane"/>
    <property type="evidence" value="ECO:0007669"/>
    <property type="project" value="UniProtKB-SubCell"/>
</dbReference>
<dbReference type="RefSeq" id="WP_025228182.1">
    <property type="nucleotide sequence ID" value="NZ_CP007139.1"/>
</dbReference>
<feature type="transmembrane region" description="Helical" evidence="6">
    <location>
        <begin position="496"/>
        <end position="514"/>
    </location>
</feature>
<evidence type="ECO:0000313" key="8">
    <source>
        <dbReference type="Proteomes" id="UP000027982"/>
    </source>
</evidence>
<feature type="transmembrane region" description="Helical" evidence="6">
    <location>
        <begin position="207"/>
        <end position="227"/>
    </location>
</feature>
<dbReference type="GO" id="GO:0022857">
    <property type="term" value="F:transmembrane transporter activity"/>
    <property type="evidence" value="ECO:0007669"/>
    <property type="project" value="InterPro"/>
</dbReference>
<gene>
    <name evidence="7" type="ORF">OP10G_4575</name>
</gene>
<name>A0A068NWP6_FIMGI</name>
<evidence type="ECO:0000256" key="2">
    <source>
        <dbReference type="ARBA" id="ARBA00022448"/>
    </source>
</evidence>
<dbReference type="Pfam" id="PF13520">
    <property type="entry name" value="AA_permease_2"/>
    <property type="match status" value="1"/>
</dbReference>